<dbReference type="EMBL" id="JQ844180">
    <property type="protein sequence ID" value="AGS52040.1"/>
    <property type="molecule type" value="Genomic_DNA"/>
</dbReference>
<proteinExistence type="predicted"/>
<organism evidence="1">
    <name type="scientific">uncultured bacterium contig00008</name>
    <dbReference type="NCBI Taxonomy" id="1181500"/>
    <lineage>
        <taxon>Bacteria</taxon>
        <taxon>environmental samples</taxon>
    </lineage>
</organism>
<name>A0A806KKC5_9BACT</name>
<sequence>MVSFASKARTASPEKWAFRKSFILGEVSFAFLRRRENSSSAVYQRLSST</sequence>
<dbReference type="AlphaFoldDB" id="A0A806KKC5"/>
<reference evidence="1" key="1">
    <citation type="submission" date="2012-03" db="EMBL/GenBank/DDBJ databases">
        <title>Functional metagenomics reveals considerable lignocellulase gene clusters in the gut microbiome of a wood-feeding higher termite.</title>
        <authorList>
            <person name="Liu N."/>
        </authorList>
    </citation>
    <scope>NUCLEOTIDE SEQUENCE</scope>
</reference>
<accession>A0A806KKC5</accession>
<protein>
    <submittedName>
        <fullName evidence="1">Uncharacterized protein</fullName>
    </submittedName>
</protein>
<evidence type="ECO:0000313" key="1">
    <source>
        <dbReference type="EMBL" id="AGS52040.1"/>
    </source>
</evidence>